<reference evidence="2 3" key="1">
    <citation type="submission" date="2022-07" db="EMBL/GenBank/DDBJ databases">
        <title>Genome-wide signatures of adaptation to extreme environments.</title>
        <authorList>
            <person name="Cho C.H."/>
            <person name="Yoon H.S."/>
        </authorList>
    </citation>
    <scope>NUCLEOTIDE SEQUENCE [LARGE SCALE GENOMIC DNA]</scope>
    <source>
        <strain evidence="2 3">DBV 063 E5</strain>
    </source>
</reference>
<organism evidence="2 3">
    <name type="scientific">Cyanidium caldarium</name>
    <name type="common">Red alga</name>
    <dbReference type="NCBI Taxonomy" id="2771"/>
    <lineage>
        <taxon>Eukaryota</taxon>
        <taxon>Rhodophyta</taxon>
        <taxon>Bangiophyceae</taxon>
        <taxon>Cyanidiales</taxon>
        <taxon>Cyanidiaceae</taxon>
        <taxon>Cyanidium</taxon>
    </lineage>
</organism>
<gene>
    <name evidence="2" type="ORF">CDCA_CDCA02G0709</name>
</gene>
<dbReference type="Pfam" id="PF15490">
    <property type="entry name" value="Ten1_2"/>
    <property type="match status" value="1"/>
</dbReference>
<dbReference type="InterPro" id="IPR012340">
    <property type="entry name" value="NA-bd_OB-fold"/>
</dbReference>
<dbReference type="Gene3D" id="2.40.50.140">
    <property type="entry name" value="Nucleic acid-binding proteins"/>
    <property type="match status" value="1"/>
</dbReference>
<proteinExistence type="predicted"/>
<evidence type="ECO:0000313" key="3">
    <source>
        <dbReference type="Proteomes" id="UP001301350"/>
    </source>
</evidence>
<dbReference type="GO" id="GO:0003697">
    <property type="term" value="F:single-stranded DNA binding"/>
    <property type="evidence" value="ECO:0007669"/>
    <property type="project" value="InterPro"/>
</dbReference>
<evidence type="ECO:0008006" key="4">
    <source>
        <dbReference type="Google" id="ProtNLM"/>
    </source>
</evidence>
<comment type="caution">
    <text evidence="2">The sequence shown here is derived from an EMBL/GenBank/DDBJ whole genome shotgun (WGS) entry which is preliminary data.</text>
</comment>
<dbReference type="InterPro" id="IPR029146">
    <property type="entry name" value="Ten1_animal_plant"/>
</dbReference>
<dbReference type="Proteomes" id="UP001301350">
    <property type="component" value="Unassembled WGS sequence"/>
</dbReference>
<evidence type="ECO:0000256" key="1">
    <source>
        <dbReference type="SAM" id="MobiDB-lite"/>
    </source>
</evidence>
<name>A0AAV9IR02_CYACA</name>
<dbReference type="EMBL" id="JANCYW010000002">
    <property type="protein sequence ID" value="KAK4534684.1"/>
    <property type="molecule type" value="Genomic_DNA"/>
</dbReference>
<evidence type="ECO:0000313" key="2">
    <source>
        <dbReference type="EMBL" id="KAK4534684.1"/>
    </source>
</evidence>
<keyword evidence="3" id="KW-1185">Reference proteome</keyword>
<dbReference type="GO" id="GO:1990879">
    <property type="term" value="C:CST complex"/>
    <property type="evidence" value="ECO:0007669"/>
    <property type="project" value="InterPro"/>
</dbReference>
<accession>A0AAV9IR02</accession>
<dbReference type="AlphaFoldDB" id="A0AAV9IR02"/>
<protein>
    <recommendedName>
        <fullName evidence="4">CST complex subunit TEN1</fullName>
    </recommendedName>
</protein>
<sequence>MNCRGDALEPACVLGLARLRREARALAERQRLVRVVGRLVRRDGDAQLAVLEYHRQRLAVWTAAVVPGRIGGMVEVTGRVRSVCPAETARPSAANGERGGRPPLPDYVFTEAFAGYAGEAAEYKLVVEATLMRSVDGLDVALYEQTLQMRERFLDTYFARLHTTRPDDDGLQGAGGSDAGAATSS</sequence>
<feature type="region of interest" description="Disordered" evidence="1">
    <location>
        <begin position="165"/>
        <end position="185"/>
    </location>
</feature>